<accession>A0A3P2RJQ4</accession>
<reference evidence="2 3" key="1">
    <citation type="submission" date="2018-10" db="EMBL/GenBank/DDBJ databases">
        <title>Draft genome sequence of Weissella viridescens UCO-SMC3.</title>
        <authorList>
            <person name="Garcia-Cancino A."/>
            <person name="Espinoza-Monje M."/>
            <person name="Albarracin L."/>
            <person name="Garcia-Castillo V."/>
            <person name="Campos-Martin J."/>
            <person name="Nakano Y."/>
            <person name="Guitierrez-Zamorano C."/>
            <person name="Ikeda-Ohtsubo W."/>
            <person name="Morita H."/>
            <person name="Kitazawa H."/>
            <person name="Villena J."/>
        </authorList>
    </citation>
    <scope>NUCLEOTIDE SEQUENCE [LARGE SCALE GENOMIC DNA]</scope>
    <source>
        <strain evidence="2 3">UCO-SMC3</strain>
    </source>
</reference>
<evidence type="ECO:0000259" key="1">
    <source>
        <dbReference type="Pfam" id="PF05043"/>
    </source>
</evidence>
<dbReference type="Proteomes" id="UP000275836">
    <property type="component" value="Unassembled WGS sequence"/>
</dbReference>
<comment type="caution">
    <text evidence="2">The sequence shown here is derived from an EMBL/GenBank/DDBJ whole genome shotgun (WGS) entry which is preliminary data.</text>
</comment>
<dbReference type="EMBL" id="RHGY01000004">
    <property type="protein sequence ID" value="RRG17952.1"/>
    <property type="molecule type" value="Genomic_DNA"/>
</dbReference>
<protein>
    <recommendedName>
        <fullName evidence="1">Mga helix-turn-helix domain-containing protein</fullName>
    </recommendedName>
</protein>
<name>A0A3P2RJQ4_WEIVI</name>
<dbReference type="OrthoDB" id="2145100at2"/>
<evidence type="ECO:0000313" key="3">
    <source>
        <dbReference type="Proteomes" id="UP000275836"/>
    </source>
</evidence>
<proteinExistence type="predicted"/>
<dbReference type="Pfam" id="PF05043">
    <property type="entry name" value="Mga"/>
    <property type="match status" value="1"/>
</dbReference>
<gene>
    <name evidence="2" type="ORF">D3P96_04615</name>
</gene>
<sequence>MDKLRWVLDRHEQDIVRLNDYLLSRLDDVVPVTTVMHDLDWSRYRVLSTLETLVRDLETQQTGGHDDDKYDMQGKVIKINHSVQINTLALEYQYRKRSIAWVLLLEMLTEQVDSYENFADRHNISVAAVRSAKQKIQEAFLNQDIEVSKNNRIVGNEVVVRSFFMQLMRYYHAQIETTIIQSTPQDHLVTDQLVNKLLDIYGLTQDITNESVISLQVLIWLIRVQNGHYLHDQDLPNILVYSDHWPEAYQHLHAHLIQMMQEFVDLSDHVLRTEAQFAILTMFTSGLVTEVPESMLRPEIQTRLQKLSETLEGNFEAAFNRKLPADVESRLLEATLSSNLRTLYFLKDLVQSSVDIGVLERHFPIHAKFTSDLLFALAEVWQIEDVAKFRRVMFEDYFNAMIVQLTPAMILPTIKVAIGFVYHPGMGELVQQQLSNRRNINFEFVPVGEPADFYISDIAIESEDAVPGYIWNVFPDNHTIDHFVQDAMQLSLKYYHNQIH</sequence>
<evidence type="ECO:0000313" key="2">
    <source>
        <dbReference type="EMBL" id="RRG17952.1"/>
    </source>
</evidence>
<organism evidence="2 3">
    <name type="scientific">Weissella viridescens</name>
    <name type="common">Lactobacillus viridescens</name>
    <dbReference type="NCBI Taxonomy" id="1629"/>
    <lineage>
        <taxon>Bacteria</taxon>
        <taxon>Bacillati</taxon>
        <taxon>Bacillota</taxon>
        <taxon>Bacilli</taxon>
        <taxon>Lactobacillales</taxon>
        <taxon>Lactobacillaceae</taxon>
        <taxon>Weissella</taxon>
    </lineage>
</organism>
<dbReference type="InterPro" id="IPR007737">
    <property type="entry name" value="Mga_HTH"/>
</dbReference>
<feature type="domain" description="Mga helix-turn-helix" evidence="1">
    <location>
        <begin position="90"/>
        <end position="167"/>
    </location>
</feature>
<dbReference type="AlphaFoldDB" id="A0A3P2RJQ4"/>
<dbReference type="RefSeq" id="WP_124943211.1">
    <property type="nucleotide sequence ID" value="NZ_RHGY01000004.1"/>
</dbReference>